<dbReference type="EC" id="3.1.1.29" evidence="1 7"/>
<name>A0AAE3VGY7_9BACT</name>
<comment type="function">
    <text evidence="7">Hydrolyzes ribosome-free peptidyl-tRNAs (with 1 or more amino acids incorporated), which drop off the ribosome during protein synthesis, or as a result of ribosome stalling.</text>
</comment>
<evidence type="ECO:0000256" key="9">
    <source>
        <dbReference type="RuleBase" id="RU004320"/>
    </source>
</evidence>
<dbReference type="GO" id="GO:0006515">
    <property type="term" value="P:protein quality control for misfolded or incompletely synthesized proteins"/>
    <property type="evidence" value="ECO:0007669"/>
    <property type="project" value="UniProtKB-UniRule"/>
</dbReference>
<dbReference type="AlphaFoldDB" id="A0AAE3VGY7"/>
<keyword evidence="4 7" id="KW-0694">RNA-binding</keyword>
<comment type="caution">
    <text evidence="10">The sequence shown here is derived from an EMBL/GenBank/DDBJ whole genome shotgun (WGS) entry which is preliminary data.</text>
</comment>
<evidence type="ECO:0000256" key="8">
    <source>
        <dbReference type="RuleBase" id="RU000673"/>
    </source>
</evidence>
<feature type="binding site" evidence="7">
    <location>
        <position position="82"/>
    </location>
    <ligand>
        <name>tRNA</name>
        <dbReference type="ChEBI" id="CHEBI:17843"/>
    </ligand>
</feature>
<comment type="similarity">
    <text evidence="5 7 9">Belongs to the PTH family.</text>
</comment>
<keyword evidence="2 7" id="KW-0820">tRNA-binding</keyword>
<dbReference type="PROSITE" id="PS01195">
    <property type="entry name" value="PEPT_TRNA_HYDROL_1"/>
    <property type="match status" value="1"/>
</dbReference>
<dbReference type="PANTHER" id="PTHR17224">
    <property type="entry name" value="PEPTIDYL-TRNA HYDROLASE"/>
    <property type="match status" value="1"/>
</dbReference>
<dbReference type="PANTHER" id="PTHR17224:SF1">
    <property type="entry name" value="PEPTIDYL-TRNA HYDROLASE"/>
    <property type="match status" value="1"/>
</dbReference>
<reference evidence="10" key="1">
    <citation type="submission" date="2023-07" db="EMBL/GenBank/DDBJ databases">
        <title>Genomic Encyclopedia of Type Strains, Phase IV (KMG-IV): sequencing the most valuable type-strain genomes for metagenomic binning, comparative biology and taxonomic classification.</title>
        <authorList>
            <person name="Goeker M."/>
        </authorList>
    </citation>
    <scope>NUCLEOTIDE SEQUENCE</scope>
    <source>
        <strain evidence="10">DSM 24202</strain>
    </source>
</reference>
<organism evidence="10 11">
    <name type="scientific">Oligosphaera ethanolica</name>
    <dbReference type="NCBI Taxonomy" id="760260"/>
    <lineage>
        <taxon>Bacteria</taxon>
        <taxon>Pseudomonadati</taxon>
        <taxon>Lentisphaerota</taxon>
        <taxon>Oligosphaeria</taxon>
        <taxon>Oligosphaerales</taxon>
        <taxon>Oligosphaeraceae</taxon>
        <taxon>Oligosphaera</taxon>
    </lineage>
</organism>
<dbReference type="InterPro" id="IPR001328">
    <property type="entry name" value="Pept_tRNA_hydro"/>
</dbReference>
<feature type="binding site" evidence="7">
    <location>
        <position position="80"/>
    </location>
    <ligand>
        <name>tRNA</name>
        <dbReference type="ChEBI" id="CHEBI:17843"/>
    </ligand>
</feature>
<dbReference type="GO" id="GO:0072344">
    <property type="term" value="P:rescue of stalled ribosome"/>
    <property type="evidence" value="ECO:0007669"/>
    <property type="project" value="UniProtKB-UniRule"/>
</dbReference>
<gene>
    <name evidence="7" type="primary">pth</name>
    <name evidence="10" type="ORF">J3R75_002499</name>
</gene>
<dbReference type="NCBIfam" id="TIGR00447">
    <property type="entry name" value="pth"/>
    <property type="match status" value="1"/>
</dbReference>
<dbReference type="InterPro" id="IPR018171">
    <property type="entry name" value="Pept_tRNA_hydro_CS"/>
</dbReference>
<feature type="site" description="Discriminates between blocked and unblocked aminoacyl-tRNA" evidence="7">
    <location>
        <position position="24"/>
    </location>
</feature>
<evidence type="ECO:0000256" key="3">
    <source>
        <dbReference type="ARBA" id="ARBA00022801"/>
    </source>
</evidence>
<keyword evidence="3 7" id="KW-0378">Hydrolase</keyword>
<evidence type="ECO:0000256" key="4">
    <source>
        <dbReference type="ARBA" id="ARBA00022884"/>
    </source>
</evidence>
<evidence type="ECO:0000313" key="10">
    <source>
        <dbReference type="EMBL" id="MDQ0290392.1"/>
    </source>
</evidence>
<protein>
    <recommendedName>
        <fullName evidence="6 7">Peptidyl-tRNA hydrolase</fullName>
        <shortName evidence="7">Pth</shortName>
        <ecNumber evidence="1 7">3.1.1.29</ecNumber>
    </recommendedName>
</protein>
<proteinExistence type="inferred from homology"/>
<evidence type="ECO:0000256" key="5">
    <source>
        <dbReference type="ARBA" id="ARBA00038063"/>
    </source>
</evidence>
<comment type="function">
    <text evidence="7">Catalyzes the release of premature peptidyl moieties from peptidyl-tRNA molecules trapped in stalled 50S ribosomal subunits, and thus maintains levels of free tRNAs and 50S ribosomes.</text>
</comment>
<evidence type="ECO:0000313" key="11">
    <source>
        <dbReference type="Proteomes" id="UP001238163"/>
    </source>
</evidence>
<dbReference type="Gene3D" id="3.40.50.1470">
    <property type="entry name" value="Peptidyl-tRNA hydrolase"/>
    <property type="match status" value="1"/>
</dbReference>
<comment type="caution">
    <text evidence="7">Lacks conserved residue(s) required for the propagation of feature annotation.</text>
</comment>
<dbReference type="EMBL" id="JAUSVL010000001">
    <property type="protein sequence ID" value="MDQ0290392.1"/>
    <property type="molecule type" value="Genomic_DNA"/>
</dbReference>
<feature type="active site" description="Proton acceptor" evidence="7">
    <location>
        <position position="34"/>
    </location>
</feature>
<dbReference type="SUPFAM" id="SSF53178">
    <property type="entry name" value="Peptidyl-tRNA hydrolase-like"/>
    <property type="match status" value="1"/>
</dbReference>
<keyword evidence="11" id="KW-1185">Reference proteome</keyword>
<comment type="subcellular location">
    <subcellularLocation>
        <location evidence="7">Cytoplasm</location>
    </subcellularLocation>
</comment>
<dbReference type="InterPro" id="IPR036416">
    <property type="entry name" value="Pept_tRNA_hydro_sf"/>
</dbReference>
<keyword evidence="7" id="KW-0963">Cytoplasm</keyword>
<comment type="subunit">
    <text evidence="7">Monomer.</text>
</comment>
<dbReference type="HAMAP" id="MF_00083">
    <property type="entry name" value="Pept_tRNA_hydro_bact"/>
    <property type="match status" value="1"/>
</dbReference>
<dbReference type="CDD" id="cd00462">
    <property type="entry name" value="PTH"/>
    <property type="match status" value="1"/>
</dbReference>
<accession>A0AAE3VGY7</accession>
<dbReference type="GO" id="GO:0005737">
    <property type="term" value="C:cytoplasm"/>
    <property type="evidence" value="ECO:0007669"/>
    <property type="project" value="UniProtKB-SubCell"/>
</dbReference>
<comment type="catalytic activity">
    <reaction evidence="7 8">
        <text>an N-acyl-L-alpha-aminoacyl-tRNA + H2O = an N-acyl-L-amino acid + a tRNA + H(+)</text>
        <dbReference type="Rhea" id="RHEA:54448"/>
        <dbReference type="Rhea" id="RHEA-COMP:10123"/>
        <dbReference type="Rhea" id="RHEA-COMP:13883"/>
        <dbReference type="ChEBI" id="CHEBI:15377"/>
        <dbReference type="ChEBI" id="CHEBI:15378"/>
        <dbReference type="ChEBI" id="CHEBI:59874"/>
        <dbReference type="ChEBI" id="CHEBI:78442"/>
        <dbReference type="ChEBI" id="CHEBI:138191"/>
        <dbReference type="EC" id="3.1.1.29"/>
    </reaction>
</comment>
<feature type="binding site" evidence="7">
    <location>
        <position position="29"/>
    </location>
    <ligand>
        <name>tRNA</name>
        <dbReference type="ChEBI" id="CHEBI:17843"/>
    </ligand>
</feature>
<dbReference type="Proteomes" id="UP001238163">
    <property type="component" value="Unassembled WGS sequence"/>
</dbReference>
<feature type="site" description="Stabilizes the basic form of H active site to accept a proton" evidence="7">
    <location>
        <position position="107"/>
    </location>
</feature>
<evidence type="ECO:0000256" key="7">
    <source>
        <dbReference type="HAMAP-Rule" id="MF_00083"/>
    </source>
</evidence>
<sequence length="222" mass="23700">MSGLTAPTPALPVSPLQLLVCLGNPGSRYQDTRHNAGFLVAERLLACHRHQPAPWQPDNGQLFLVDIGPRQLLLLKPMTFMNSSGEAVSSVAQHVAVSPSNMLVVCDCLDLPLGRLRLRKTGSSGGQKGLASIIQELASQNIPRLRVGIGRPQSTDTDIIDYVLAPWTSAEKTTVAQVVTAAANMVALACQEGLDIAMNRCNAWSADNINAIVQGETDVDKV</sequence>
<evidence type="ECO:0000256" key="2">
    <source>
        <dbReference type="ARBA" id="ARBA00022555"/>
    </source>
</evidence>
<dbReference type="Pfam" id="PF01195">
    <property type="entry name" value="Pept_tRNA_hydro"/>
    <property type="match status" value="1"/>
</dbReference>
<evidence type="ECO:0000256" key="6">
    <source>
        <dbReference type="ARBA" id="ARBA00050038"/>
    </source>
</evidence>
<dbReference type="GO" id="GO:0004045">
    <property type="term" value="F:peptidyl-tRNA hydrolase activity"/>
    <property type="evidence" value="ECO:0007669"/>
    <property type="project" value="UniProtKB-UniRule"/>
</dbReference>
<dbReference type="GO" id="GO:0000049">
    <property type="term" value="F:tRNA binding"/>
    <property type="evidence" value="ECO:0007669"/>
    <property type="project" value="UniProtKB-UniRule"/>
</dbReference>
<evidence type="ECO:0000256" key="1">
    <source>
        <dbReference type="ARBA" id="ARBA00013260"/>
    </source>
</evidence>